<comment type="caution">
    <text evidence="7">The sequence shown here is derived from an EMBL/GenBank/DDBJ whole genome shotgun (WGS) entry which is preliminary data.</text>
</comment>
<accession>A0ABU3NAL3</accession>
<evidence type="ECO:0000256" key="4">
    <source>
        <dbReference type="ARBA" id="ARBA00022825"/>
    </source>
</evidence>
<evidence type="ECO:0000256" key="1">
    <source>
        <dbReference type="ARBA" id="ARBA00005228"/>
    </source>
</evidence>
<dbReference type="Gene3D" id="2.130.10.120">
    <property type="entry name" value="Prolyl oligopeptidase, N-terminal domain"/>
    <property type="match status" value="1"/>
</dbReference>
<gene>
    <name evidence="7" type="ORF">MZO42_19690</name>
</gene>
<dbReference type="InterPro" id="IPR002470">
    <property type="entry name" value="Peptidase_S9A"/>
</dbReference>
<evidence type="ECO:0000256" key="3">
    <source>
        <dbReference type="ARBA" id="ARBA00022801"/>
    </source>
</evidence>
<dbReference type="InterPro" id="IPR029058">
    <property type="entry name" value="AB_hydrolase_fold"/>
</dbReference>
<dbReference type="InterPro" id="IPR001375">
    <property type="entry name" value="Peptidase_S9_cat"/>
</dbReference>
<feature type="domain" description="Peptidase S9A N-terminal" evidence="6">
    <location>
        <begin position="47"/>
        <end position="445"/>
    </location>
</feature>
<reference evidence="7" key="1">
    <citation type="submission" date="2022-04" db="EMBL/GenBank/DDBJ databases">
        <title>Tomato heritable bacteria conferring resistance against bacterial wilt.</title>
        <authorList>
            <person name="Yin J."/>
        </authorList>
    </citation>
    <scope>NUCLEOTIDE SEQUENCE</scope>
    <source>
        <strain evidence="7">Cra20</strain>
    </source>
</reference>
<dbReference type="EMBL" id="JALMLT010000006">
    <property type="protein sequence ID" value="MDT8760929.1"/>
    <property type="molecule type" value="Genomic_DNA"/>
</dbReference>
<dbReference type="SUPFAM" id="SSF53474">
    <property type="entry name" value="alpha/beta-Hydrolases"/>
    <property type="match status" value="1"/>
</dbReference>
<feature type="domain" description="Peptidase S9 prolyl oligopeptidase catalytic" evidence="5">
    <location>
        <begin position="510"/>
        <end position="720"/>
    </location>
</feature>
<sequence length="721" mass="79580">MANEIRLSRRRLLEGAALGCGIGLVAPAAGAINGARWLNLRPPLAPVRTHLIKQLGRERDDPYSWLKYVPSHGTRSYDTLPPMIRDQLNAEADYANAMLAPLNAERERLLAAMLRRAGGGVAEPPLRRGAWRYASRVPEGGEHAVHYRIDANGKEQLLLDEAQRARGHAYYRTTGHQPSADHRYFAWAEDVVGNDRHRLCVLDTQTGNVTVPVETDAYGYGGLVFAPSSAWLFWIWRDARNRPTRLYRSPAAGGEQVLVYEESDPAIFMQVGRTAADGFVRLTLSGPDVAEVRLIPATDETAAPRIVRARVRGVAYDIDEWRGALLMVTDEGGAFDRKIVQLDPRTLQTGATLVPHRPGVPILSVVPFETALVRLERDNGLHRIVVRQSDGSERTIAFPDAAYALELPDGQDYRAPTVRIVHQSPVQPRHWLDMDLATGRQRLVAAERLNGFNPNDYVVERLSAKASDGVEVPITLVSRHDAPKDGRTPLLLYGYGAYGISSDPLFSLPATALIDKGWRYAIAHVRGGSEKGRRWFLDGRLFAKRNSMTDFVACAQTLCRSGYTAPKRVVAFGLSAGGLLVGGAMNLAPELWAGVIAKVPFVDMLNTMSDADHPLVPLFRPDWGDPLADPKAYDYIASISPYENVRRAAYPPLLCTAGLKDDRVSYWEPAKLVANVRRRSTSGNPAILLINPDAGHQSSGDQRAEFDEMARFWAFAQNCVV</sequence>
<keyword evidence="3" id="KW-0378">Hydrolase</keyword>
<keyword evidence="2" id="KW-0645">Protease</keyword>
<proteinExistence type="inferred from homology"/>
<evidence type="ECO:0000256" key="2">
    <source>
        <dbReference type="ARBA" id="ARBA00022670"/>
    </source>
</evidence>
<keyword evidence="4" id="KW-0720">Serine protease</keyword>
<dbReference type="PROSITE" id="PS51318">
    <property type="entry name" value="TAT"/>
    <property type="match status" value="1"/>
</dbReference>
<dbReference type="PANTHER" id="PTHR11757">
    <property type="entry name" value="PROTEASE FAMILY S9A OLIGOPEPTIDASE"/>
    <property type="match status" value="1"/>
</dbReference>
<dbReference type="Gene3D" id="3.40.50.1820">
    <property type="entry name" value="alpha/beta hydrolase"/>
    <property type="match status" value="1"/>
</dbReference>
<comment type="similarity">
    <text evidence="1">Belongs to the peptidase S9A family.</text>
</comment>
<organism evidence="7">
    <name type="scientific">Sphingomonas psychrotolerans</name>
    <dbReference type="NCBI Taxonomy" id="1327635"/>
    <lineage>
        <taxon>Bacteria</taxon>
        <taxon>Pseudomonadati</taxon>
        <taxon>Pseudomonadota</taxon>
        <taxon>Alphaproteobacteria</taxon>
        <taxon>Sphingomonadales</taxon>
        <taxon>Sphingomonadaceae</taxon>
        <taxon>Sphingomonas</taxon>
    </lineage>
</organism>
<evidence type="ECO:0000313" key="7">
    <source>
        <dbReference type="EMBL" id="MDT8760929.1"/>
    </source>
</evidence>
<dbReference type="InterPro" id="IPR051543">
    <property type="entry name" value="Serine_Peptidase_S9A"/>
</dbReference>
<dbReference type="Pfam" id="PF00326">
    <property type="entry name" value="Peptidase_S9"/>
    <property type="match status" value="1"/>
</dbReference>
<dbReference type="InterPro" id="IPR023302">
    <property type="entry name" value="Pept_S9A_N"/>
</dbReference>
<name>A0ABU3NAL3_9SPHN</name>
<dbReference type="SUPFAM" id="SSF50993">
    <property type="entry name" value="Peptidase/esterase 'gauge' domain"/>
    <property type="match status" value="1"/>
</dbReference>
<protein>
    <submittedName>
        <fullName evidence="7">Prolyl oligopeptidase family serine peptidase</fullName>
    </submittedName>
</protein>
<evidence type="ECO:0000259" key="6">
    <source>
        <dbReference type="Pfam" id="PF02897"/>
    </source>
</evidence>
<dbReference type="PRINTS" id="PR00862">
    <property type="entry name" value="PROLIGOPTASE"/>
</dbReference>
<dbReference type="Pfam" id="PF02897">
    <property type="entry name" value="Peptidase_S9_N"/>
    <property type="match status" value="1"/>
</dbReference>
<dbReference type="PANTHER" id="PTHR11757:SF19">
    <property type="entry name" value="PROLYL ENDOPEPTIDASE-LIKE"/>
    <property type="match status" value="1"/>
</dbReference>
<dbReference type="InterPro" id="IPR006311">
    <property type="entry name" value="TAT_signal"/>
</dbReference>
<evidence type="ECO:0000259" key="5">
    <source>
        <dbReference type="Pfam" id="PF00326"/>
    </source>
</evidence>